<dbReference type="SUPFAM" id="SSF53756">
    <property type="entry name" value="UDP-Glycosyltransferase/glycogen phosphorylase"/>
    <property type="match status" value="1"/>
</dbReference>
<dbReference type="AlphaFoldDB" id="A0A1F6C1H3"/>
<evidence type="ECO:0000313" key="4">
    <source>
        <dbReference type="Proteomes" id="UP000176633"/>
    </source>
</evidence>
<accession>A0A1F6C1H3</accession>
<name>A0A1F6C1H3_9BACT</name>
<feature type="domain" description="Glycosyl transferase family 1" evidence="1">
    <location>
        <begin position="223"/>
        <end position="383"/>
    </location>
</feature>
<dbReference type="Gene3D" id="3.40.50.2000">
    <property type="entry name" value="Glycogen Phosphorylase B"/>
    <property type="match status" value="2"/>
</dbReference>
<dbReference type="EMBL" id="MFKM01000031">
    <property type="protein sequence ID" value="OGG42913.1"/>
    <property type="molecule type" value="Genomic_DNA"/>
</dbReference>
<dbReference type="STRING" id="1798473.A3G50_01340"/>
<evidence type="ECO:0008006" key="5">
    <source>
        <dbReference type="Google" id="ProtNLM"/>
    </source>
</evidence>
<dbReference type="CDD" id="cd03794">
    <property type="entry name" value="GT4_WbuB-like"/>
    <property type="match status" value="1"/>
</dbReference>
<dbReference type="Proteomes" id="UP000176633">
    <property type="component" value="Unassembled WGS sequence"/>
</dbReference>
<protein>
    <recommendedName>
        <fullName evidence="5">Glycosyltransferase subfamily 4-like N-terminal domain-containing protein</fullName>
    </recommendedName>
</protein>
<evidence type="ECO:0000259" key="2">
    <source>
        <dbReference type="Pfam" id="PF13439"/>
    </source>
</evidence>
<dbReference type="GO" id="GO:0016758">
    <property type="term" value="F:hexosyltransferase activity"/>
    <property type="evidence" value="ECO:0007669"/>
    <property type="project" value="TreeGrafter"/>
</dbReference>
<dbReference type="InterPro" id="IPR001296">
    <property type="entry name" value="Glyco_trans_1"/>
</dbReference>
<evidence type="ECO:0000259" key="1">
    <source>
        <dbReference type="Pfam" id="PF00534"/>
    </source>
</evidence>
<proteinExistence type="predicted"/>
<dbReference type="InterPro" id="IPR050194">
    <property type="entry name" value="Glycosyltransferase_grp1"/>
</dbReference>
<feature type="domain" description="Glycosyltransferase subfamily 4-like N-terminal" evidence="2">
    <location>
        <begin position="20"/>
        <end position="203"/>
    </location>
</feature>
<dbReference type="PANTHER" id="PTHR45947">
    <property type="entry name" value="SULFOQUINOVOSYL TRANSFERASE SQD2"/>
    <property type="match status" value="1"/>
</dbReference>
<gene>
    <name evidence="3" type="ORF">A3G50_01340</name>
</gene>
<comment type="caution">
    <text evidence="3">The sequence shown here is derived from an EMBL/GenBank/DDBJ whole genome shotgun (WGS) entry which is preliminary data.</text>
</comment>
<dbReference type="Pfam" id="PF00534">
    <property type="entry name" value="Glycos_transf_1"/>
    <property type="match status" value="1"/>
</dbReference>
<dbReference type="Pfam" id="PF13439">
    <property type="entry name" value="Glyco_transf_4"/>
    <property type="match status" value="1"/>
</dbReference>
<reference evidence="3 4" key="1">
    <citation type="journal article" date="2016" name="Nat. Commun.">
        <title>Thousands of microbial genomes shed light on interconnected biogeochemical processes in an aquifer system.</title>
        <authorList>
            <person name="Anantharaman K."/>
            <person name="Brown C.T."/>
            <person name="Hug L.A."/>
            <person name="Sharon I."/>
            <person name="Castelle C.J."/>
            <person name="Probst A.J."/>
            <person name="Thomas B.C."/>
            <person name="Singh A."/>
            <person name="Wilkins M.J."/>
            <person name="Karaoz U."/>
            <person name="Brodie E.L."/>
            <person name="Williams K.H."/>
            <person name="Hubbard S.S."/>
            <person name="Banfield J.F."/>
        </authorList>
    </citation>
    <scope>NUCLEOTIDE SEQUENCE [LARGE SCALE GENOMIC DNA]</scope>
</reference>
<dbReference type="InterPro" id="IPR028098">
    <property type="entry name" value="Glyco_trans_4-like_N"/>
</dbReference>
<sequence>MKNILIITDSYPPEIRSAAQLMKDLADGLRDKGHNVFVATAYPKHNLADSGNAVWPEIVNENGVRVLRIKTLPHHKVNFIVRGVAQLLMPYIFFRKIRKNIKEKIDVAIVHSPPLPLALAAYKVKKFYGAKYVLNLHDIFPQNAVDLGILKNKFLINFFERMEKNAYKNSDLIVVPSNEHKKFIEEKRNVPPRKTQVVCHWIDSGPFLKAQKTGRFRKLYGLENKFIFLFGGVIGPSQGLDLFIGIADKIKNNKDIVFLFAGDGSEKENLVKIAENLKLENIIFKPFVSSEEYPELVKDCDVGIICLTARNTTPAVPAKILGYMAAAVPVVAFLHKESDGLSIVKEAKCGYGAVSDNEAEALEIILKMYNEKEKMKEYGENGLKYLLENMEKKICVDKFERLLS</sequence>
<evidence type="ECO:0000313" key="3">
    <source>
        <dbReference type="EMBL" id="OGG42913.1"/>
    </source>
</evidence>
<organism evidence="3 4">
    <name type="scientific">Candidatus Jorgensenbacteria bacterium RIFCSPLOWO2_12_FULL_42_11</name>
    <dbReference type="NCBI Taxonomy" id="1798473"/>
    <lineage>
        <taxon>Bacteria</taxon>
        <taxon>Candidatus Joergenseniibacteriota</taxon>
    </lineage>
</organism>
<dbReference type="PANTHER" id="PTHR45947:SF3">
    <property type="entry name" value="SULFOQUINOVOSYL TRANSFERASE SQD2"/>
    <property type="match status" value="1"/>
</dbReference>